<feature type="coiled-coil region" evidence="1">
    <location>
        <begin position="44"/>
        <end position="71"/>
    </location>
</feature>
<dbReference type="RefSeq" id="WP_005580266.1">
    <property type="nucleotide sequence ID" value="NZ_AOIC01000091.1"/>
</dbReference>
<sequence length="75" mass="8695">MAQITLRVPDDLLDRIEDATGPETSRSEYLREAARDRLDDDLLTDELRDDLDDLEARVDRLEEQQPESLIDRLLG</sequence>
<dbReference type="SUPFAM" id="SSF47598">
    <property type="entry name" value="Ribbon-helix-helix"/>
    <property type="match status" value="1"/>
</dbReference>
<evidence type="ECO:0008006" key="4">
    <source>
        <dbReference type="Google" id="ProtNLM"/>
    </source>
</evidence>
<dbReference type="EMBL" id="AOIC01000091">
    <property type="protein sequence ID" value="ELY66257.1"/>
    <property type="molecule type" value="Genomic_DNA"/>
</dbReference>
<proteinExistence type="predicted"/>
<reference evidence="2 3" key="1">
    <citation type="journal article" date="2014" name="PLoS Genet.">
        <title>Phylogenetically driven sequencing of extremely halophilic archaea reveals strategies for static and dynamic osmo-response.</title>
        <authorList>
            <person name="Becker E.A."/>
            <person name="Seitzer P.M."/>
            <person name="Tritt A."/>
            <person name="Larsen D."/>
            <person name="Krusor M."/>
            <person name="Yao A.I."/>
            <person name="Wu D."/>
            <person name="Madern D."/>
            <person name="Eisen J.A."/>
            <person name="Darling A.E."/>
            <person name="Facciotti M.T."/>
        </authorList>
    </citation>
    <scope>NUCLEOTIDE SEQUENCE [LARGE SCALE GENOMIC DNA]</scope>
    <source>
        <strain evidence="2 3">SP2</strain>
    </source>
</reference>
<dbReference type="AlphaFoldDB" id="L9XXL8"/>
<dbReference type="InterPro" id="IPR010985">
    <property type="entry name" value="Ribbon_hlx_hlx"/>
</dbReference>
<gene>
    <name evidence="2" type="ORF">C490_13144</name>
</gene>
<keyword evidence="1" id="KW-0175">Coiled coil</keyword>
<name>L9XXL8_NATGS</name>
<comment type="caution">
    <text evidence="2">The sequence shown here is derived from an EMBL/GenBank/DDBJ whole genome shotgun (WGS) entry which is preliminary data.</text>
</comment>
<evidence type="ECO:0000313" key="2">
    <source>
        <dbReference type="EMBL" id="ELY66257.1"/>
    </source>
</evidence>
<evidence type="ECO:0000256" key="1">
    <source>
        <dbReference type="SAM" id="Coils"/>
    </source>
</evidence>
<protein>
    <recommendedName>
        <fullName evidence="4">Ribbon-helix-helix protein, CopG family</fullName>
    </recommendedName>
</protein>
<organism evidence="2 3">
    <name type="scientific">Natronobacterium gregoryi (strain ATCC 43098 / DSM 3393 / CCM 3738 / CIP 104747 / IAM 13177 / JCM 8860 / NBRC 102187 / NCIMB 2189 / SP2)</name>
    <dbReference type="NCBI Taxonomy" id="797304"/>
    <lineage>
        <taxon>Archaea</taxon>
        <taxon>Methanobacteriati</taxon>
        <taxon>Methanobacteriota</taxon>
        <taxon>Stenosarchaea group</taxon>
        <taxon>Halobacteria</taxon>
        <taxon>Halobacteriales</taxon>
        <taxon>Natrialbaceae</taxon>
        <taxon>Natronobacterium</taxon>
    </lineage>
</organism>
<evidence type="ECO:0000313" key="3">
    <source>
        <dbReference type="Proteomes" id="UP000011613"/>
    </source>
</evidence>
<dbReference type="GO" id="GO:0006355">
    <property type="term" value="P:regulation of DNA-templated transcription"/>
    <property type="evidence" value="ECO:0007669"/>
    <property type="project" value="InterPro"/>
</dbReference>
<dbReference type="Proteomes" id="UP000011613">
    <property type="component" value="Unassembled WGS sequence"/>
</dbReference>
<accession>L9XXL8</accession>